<feature type="binding site" evidence="6">
    <location>
        <position position="173"/>
    </location>
    <ligand>
        <name>S-adenosyl-L-methionine</name>
        <dbReference type="ChEBI" id="CHEBI:59789"/>
    </ligand>
</feature>
<reference evidence="8 9" key="1">
    <citation type="submission" date="2016-01" db="EMBL/GenBank/DDBJ databases">
        <authorList>
            <person name="Oliw E.H."/>
        </authorList>
    </citation>
    <scope>NUCLEOTIDE SEQUENCE [LARGE SCALE GENOMIC DNA]</scope>
    <source>
        <strain evidence="8 9">CMW7756B</strain>
    </source>
</reference>
<dbReference type="PANTHER" id="PTHR43726:SF1">
    <property type="entry name" value="BIOTIN SYNTHASE"/>
    <property type="match status" value="1"/>
</dbReference>
<dbReference type="SFLD" id="SFLDS00029">
    <property type="entry name" value="Radical_SAM"/>
    <property type="match status" value="1"/>
</dbReference>
<organism evidence="8">
    <name type="scientific">Veillonella atypica</name>
    <dbReference type="NCBI Taxonomy" id="39777"/>
    <lineage>
        <taxon>Bacteria</taxon>
        <taxon>Bacillati</taxon>
        <taxon>Bacillota</taxon>
        <taxon>Negativicutes</taxon>
        <taxon>Veillonellales</taxon>
        <taxon>Veillonellaceae</taxon>
        <taxon>Veillonella</taxon>
    </lineage>
</organism>
<evidence type="ECO:0000256" key="2">
    <source>
        <dbReference type="ARBA" id="ARBA00022723"/>
    </source>
</evidence>
<evidence type="ECO:0000256" key="4">
    <source>
        <dbReference type="ARBA" id="ARBA00023014"/>
    </source>
</evidence>
<dbReference type="InterPro" id="IPR007197">
    <property type="entry name" value="rSAM"/>
</dbReference>
<keyword evidence="2" id="KW-0479">Metal-binding</keyword>
<dbReference type="InterPro" id="IPR024021">
    <property type="entry name" value="FeFe-hyd_HydE_rSAM"/>
</dbReference>
<evidence type="ECO:0000256" key="5">
    <source>
        <dbReference type="PIRSR" id="PIRSR004762-1"/>
    </source>
</evidence>
<name>A0A133S6C0_9FIRM</name>
<dbReference type="GO" id="GO:0046872">
    <property type="term" value="F:metal ion binding"/>
    <property type="evidence" value="ECO:0007669"/>
    <property type="project" value="UniProtKB-KW"/>
</dbReference>
<dbReference type="InterPro" id="IPR058240">
    <property type="entry name" value="rSAM_sf"/>
</dbReference>
<dbReference type="SFLD" id="SFLDF00348">
    <property type="entry name" value="FeFe_hydrogenase_maturase_(Hyd"/>
    <property type="match status" value="1"/>
</dbReference>
<dbReference type="Gene3D" id="3.20.20.70">
    <property type="entry name" value="Aldolase class I"/>
    <property type="match status" value="1"/>
</dbReference>
<accession>A0A133S6C0</accession>
<dbReference type="PROSITE" id="PS51918">
    <property type="entry name" value="RADICAL_SAM"/>
    <property type="match status" value="1"/>
</dbReference>
<evidence type="ECO:0000256" key="6">
    <source>
        <dbReference type="PIRSR" id="PIRSR004762-2"/>
    </source>
</evidence>
<evidence type="ECO:0000313" key="8">
    <source>
        <dbReference type="EMBL" id="KXA65235.1"/>
    </source>
</evidence>
<keyword evidence="3 5" id="KW-0408">Iron</keyword>
<dbReference type="InterPro" id="IPR034422">
    <property type="entry name" value="HydE/PylB-like"/>
</dbReference>
<dbReference type="PATRIC" id="fig|39777.7.peg.448"/>
<dbReference type="CDD" id="cd01335">
    <property type="entry name" value="Radical_SAM"/>
    <property type="match status" value="1"/>
</dbReference>
<keyword evidence="1 5" id="KW-0949">S-adenosyl-L-methionine</keyword>
<feature type="binding site" evidence="6">
    <location>
        <position position="195"/>
    </location>
    <ligand>
        <name>S-adenosyl-L-methionine</name>
        <dbReference type="ChEBI" id="CHEBI:59789"/>
    </ligand>
</feature>
<sequence>MKGSDDLQVQDILAKDLVGDEWLTEDELRFLMSVTDEEQLQLIYKKAYEVKAKYVQPVAYYRGLIEFSNRCIKNCNYCGIRRENDKTERFDMNREDIIKMAQWAYDHEYGSITLQSGERCDDVFVDYVVDLIRDIKAIGDGSLGITMCVGEQSEEAYRRMREAGASRYLLRIETTNKELYHKIHPRDELHSFETRVECLRRLRRVGFQVGTGVMIGLPGQTEEDLVNDILFYRDMDIDMIGMGPYVVHHDTPLGQEALAMGIDDEVGKLRRIQLGLKMIALTRLFLKDVNIAATTALQALDPLGREKGLAAGANILMPIITIPEHRAKYLLYDNKPCVDDNADKCKDCLTRRVMSIGDTVGWKKNGDSKHYGKRTGSF</sequence>
<gene>
    <name evidence="8" type="ORF">HMPREF3233_00458</name>
</gene>
<protein>
    <submittedName>
        <fullName evidence="8">Iron-only hydrogenase maturation rSAM protein HydE</fullName>
    </submittedName>
</protein>
<evidence type="ECO:0000259" key="7">
    <source>
        <dbReference type="PROSITE" id="PS51918"/>
    </source>
</evidence>
<dbReference type="InterPro" id="IPR013785">
    <property type="entry name" value="Aldolase_TIM"/>
</dbReference>
<dbReference type="GO" id="GO:0051539">
    <property type="term" value="F:4 iron, 4 sulfur cluster binding"/>
    <property type="evidence" value="ECO:0007669"/>
    <property type="project" value="UniProtKB-KW"/>
</dbReference>
<feature type="binding site" evidence="5">
    <location>
        <position position="75"/>
    </location>
    <ligand>
        <name>[4Fe-4S] cluster</name>
        <dbReference type="ChEBI" id="CHEBI:49883"/>
        <note>4Fe-4S-S-AdoMet</note>
    </ligand>
</feature>
<dbReference type="SUPFAM" id="SSF102114">
    <property type="entry name" value="Radical SAM enzymes"/>
    <property type="match status" value="1"/>
</dbReference>
<evidence type="ECO:0000256" key="3">
    <source>
        <dbReference type="ARBA" id="ARBA00023004"/>
    </source>
</evidence>
<dbReference type="PANTHER" id="PTHR43726">
    <property type="entry name" value="3-METHYLORNITHINE SYNTHASE"/>
    <property type="match status" value="1"/>
</dbReference>
<dbReference type="EMBL" id="LRQT01000008">
    <property type="protein sequence ID" value="KXA65235.1"/>
    <property type="molecule type" value="Genomic_DNA"/>
</dbReference>
<dbReference type="SFLD" id="SFLDG01060">
    <property type="entry name" value="BATS_domain_containing"/>
    <property type="match status" value="1"/>
</dbReference>
<comment type="caution">
    <text evidence="8">The sequence shown here is derived from an EMBL/GenBank/DDBJ whole genome shotgun (WGS) entry which is preliminary data.</text>
</comment>
<dbReference type="SFLD" id="SFLDG01082">
    <property type="entry name" value="B12-binding_domain_containing"/>
    <property type="match status" value="1"/>
</dbReference>
<dbReference type="SFLD" id="SFLDG01280">
    <property type="entry name" value="HydE/PylB-like"/>
    <property type="match status" value="1"/>
</dbReference>
<dbReference type="NCBIfam" id="TIGR03956">
    <property type="entry name" value="rSAM_HydE"/>
    <property type="match status" value="1"/>
</dbReference>
<dbReference type="STRING" id="39777.B7L28_01390"/>
<keyword evidence="5" id="KW-0004">4Fe-4S</keyword>
<feature type="binding site" evidence="5">
    <location>
        <position position="71"/>
    </location>
    <ligand>
        <name>[4Fe-4S] cluster</name>
        <dbReference type="ChEBI" id="CHEBI:49883"/>
        <note>4Fe-4S-S-AdoMet</note>
    </ligand>
</feature>
<proteinExistence type="predicted"/>
<dbReference type="AlphaFoldDB" id="A0A133S6C0"/>
<feature type="binding site" evidence="5">
    <location>
        <position position="78"/>
    </location>
    <ligand>
        <name>[4Fe-4S] cluster</name>
        <dbReference type="ChEBI" id="CHEBI:49883"/>
        <note>4Fe-4S-S-AdoMet</note>
    </ligand>
</feature>
<keyword evidence="4 5" id="KW-0411">Iron-sulfur</keyword>
<dbReference type="InterPro" id="IPR006638">
    <property type="entry name" value="Elp3/MiaA/NifB-like_rSAM"/>
</dbReference>
<dbReference type="PIRSF" id="PIRSF004762">
    <property type="entry name" value="CHP00423"/>
    <property type="match status" value="1"/>
</dbReference>
<evidence type="ECO:0000256" key="1">
    <source>
        <dbReference type="ARBA" id="ARBA00022691"/>
    </source>
</evidence>
<dbReference type="SMART" id="SM00729">
    <property type="entry name" value="Elp3"/>
    <property type="match status" value="1"/>
</dbReference>
<dbReference type="Pfam" id="PF04055">
    <property type="entry name" value="Radical_SAM"/>
    <property type="match status" value="1"/>
</dbReference>
<evidence type="ECO:0000313" key="9">
    <source>
        <dbReference type="Proteomes" id="UP000070226"/>
    </source>
</evidence>
<feature type="domain" description="Radical SAM core" evidence="7">
    <location>
        <begin position="57"/>
        <end position="284"/>
    </location>
</feature>
<dbReference type="Proteomes" id="UP000070226">
    <property type="component" value="Unassembled WGS sequence"/>
</dbReference>
<dbReference type="GO" id="GO:0016740">
    <property type="term" value="F:transferase activity"/>
    <property type="evidence" value="ECO:0007669"/>
    <property type="project" value="TreeGrafter"/>
</dbReference>
<comment type="cofactor">
    <cofactor evidence="5">
        <name>[4Fe-4S] cluster</name>
        <dbReference type="ChEBI" id="CHEBI:49883"/>
    </cofactor>
    <text evidence="5">Binds 1 [4Fe-4S] cluster. The cluster is coordinated with 3 cysteines and an exchangeable S-adenosyl-L-methionine.</text>
</comment>